<reference evidence="2" key="1">
    <citation type="journal article" date="2020" name="Stud. Mycol.">
        <title>101 Dothideomycetes genomes: a test case for predicting lifestyles and emergence of pathogens.</title>
        <authorList>
            <person name="Haridas S."/>
            <person name="Albert R."/>
            <person name="Binder M."/>
            <person name="Bloem J."/>
            <person name="Labutti K."/>
            <person name="Salamov A."/>
            <person name="Andreopoulos B."/>
            <person name="Baker S."/>
            <person name="Barry K."/>
            <person name="Bills G."/>
            <person name="Bluhm B."/>
            <person name="Cannon C."/>
            <person name="Castanera R."/>
            <person name="Culley D."/>
            <person name="Daum C."/>
            <person name="Ezra D."/>
            <person name="Gonzalez J."/>
            <person name="Henrissat B."/>
            <person name="Kuo A."/>
            <person name="Liang C."/>
            <person name="Lipzen A."/>
            <person name="Lutzoni F."/>
            <person name="Magnuson J."/>
            <person name="Mondo S."/>
            <person name="Nolan M."/>
            <person name="Ohm R."/>
            <person name="Pangilinan J."/>
            <person name="Park H.-J."/>
            <person name="Ramirez L."/>
            <person name="Alfaro M."/>
            <person name="Sun H."/>
            <person name="Tritt A."/>
            <person name="Yoshinaga Y."/>
            <person name="Zwiers L.-H."/>
            <person name="Turgeon B."/>
            <person name="Goodwin S."/>
            <person name="Spatafora J."/>
            <person name="Crous P."/>
            <person name="Grigoriev I."/>
        </authorList>
    </citation>
    <scope>NUCLEOTIDE SEQUENCE</scope>
    <source>
        <strain evidence="2">CBS 121167</strain>
    </source>
</reference>
<gene>
    <name evidence="2" type="ORF">K452DRAFT_160748</name>
</gene>
<evidence type="ECO:0000313" key="2">
    <source>
        <dbReference type="EMBL" id="KAF2143654.1"/>
    </source>
</evidence>
<dbReference type="GeneID" id="54293155"/>
<dbReference type="EMBL" id="ML995481">
    <property type="protein sequence ID" value="KAF2143654.1"/>
    <property type="molecule type" value="Genomic_DNA"/>
</dbReference>
<feature type="chain" id="PRO_5025487381" description="Extracellular membrane protein CFEM domain-containing protein" evidence="1">
    <location>
        <begin position="50"/>
        <end position="130"/>
    </location>
</feature>
<accession>A0A6A6BK29</accession>
<name>A0A6A6BK29_9PEZI</name>
<dbReference type="AlphaFoldDB" id="A0A6A6BK29"/>
<keyword evidence="3" id="KW-1185">Reference proteome</keyword>
<dbReference type="OrthoDB" id="5429783at2759"/>
<evidence type="ECO:0000256" key="1">
    <source>
        <dbReference type="SAM" id="SignalP"/>
    </source>
</evidence>
<dbReference type="Proteomes" id="UP000799438">
    <property type="component" value="Unassembled WGS sequence"/>
</dbReference>
<sequence>MGYRAPGRQRQLLDPLTRVPALPPASAHFSSSFLRLLLLLCCFSVRADAMRCDAMRCDAMRCDAMRCDASPMRRALFSLFSPPSLVRLRPPIPPISVPYCRTQQQGLKTKSKRHQWLGAVCTRFMRRVRA</sequence>
<protein>
    <recommendedName>
        <fullName evidence="4">Extracellular membrane protein CFEM domain-containing protein</fullName>
    </recommendedName>
</protein>
<organism evidence="2 3">
    <name type="scientific">Aplosporella prunicola CBS 121167</name>
    <dbReference type="NCBI Taxonomy" id="1176127"/>
    <lineage>
        <taxon>Eukaryota</taxon>
        <taxon>Fungi</taxon>
        <taxon>Dikarya</taxon>
        <taxon>Ascomycota</taxon>
        <taxon>Pezizomycotina</taxon>
        <taxon>Dothideomycetes</taxon>
        <taxon>Dothideomycetes incertae sedis</taxon>
        <taxon>Botryosphaeriales</taxon>
        <taxon>Aplosporellaceae</taxon>
        <taxon>Aplosporella</taxon>
    </lineage>
</organism>
<evidence type="ECO:0008006" key="4">
    <source>
        <dbReference type="Google" id="ProtNLM"/>
    </source>
</evidence>
<feature type="signal peptide" evidence="1">
    <location>
        <begin position="1"/>
        <end position="49"/>
    </location>
</feature>
<dbReference type="RefSeq" id="XP_033399366.1">
    <property type="nucleotide sequence ID" value="XM_033535659.1"/>
</dbReference>
<evidence type="ECO:0000313" key="3">
    <source>
        <dbReference type="Proteomes" id="UP000799438"/>
    </source>
</evidence>
<keyword evidence="1" id="KW-0732">Signal</keyword>
<proteinExistence type="predicted"/>